<reference evidence="1" key="1">
    <citation type="submission" date="2012-04" db="EMBL/GenBank/DDBJ databases">
        <title>The Genome Sequence of Loa loa.</title>
        <authorList>
            <consortium name="The Broad Institute Genome Sequencing Platform"/>
            <consortium name="Broad Institute Genome Sequencing Center for Infectious Disease"/>
            <person name="Nutman T.B."/>
            <person name="Fink D.L."/>
            <person name="Russ C."/>
            <person name="Young S."/>
            <person name="Zeng Q."/>
            <person name="Gargeya S."/>
            <person name="Alvarado L."/>
            <person name="Berlin A."/>
            <person name="Chapman S.B."/>
            <person name="Chen Z."/>
            <person name="Freedman E."/>
            <person name="Gellesch M."/>
            <person name="Goldberg J."/>
            <person name="Griggs A."/>
            <person name="Gujja S."/>
            <person name="Heilman E.R."/>
            <person name="Heiman D."/>
            <person name="Howarth C."/>
            <person name="Mehta T."/>
            <person name="Neiman D."/>
            <person name="Pearson M."/>
            <person name="Roberts A."/>
            <person name="Saif S."/>
            <person name="Shea T."/>
            <person name="Shenoy N."/>
            <person name="Sisk P."/>
            <person name="Stolte C."/>
            <person name="Sykes S."/>
            <person name="White J."/>
            <person name="Yandava C."/>
            <person name="Haas B."/>
            <person name="Henn M.R."/>
            <person name="Nusbaum C."/>
            <person name="Birren B."/>
        </authorList>
    </citation>
    <scope>NUCLEOTIDE SEQUENCE [LARGE SCALE GENOMIC DNA]</scope>
</reference>
<dbReference type="OMA" id="KGNNEDQ"/>
<protein>
    <submittedName>
        <fullName evidence="1">Uncharacterized protein</fullName>
    </submittedName>
</protein>
<dbReference type="GeneID" id="31252050"/>
<dbReference type="OrthoDB" id="189920at2759"/>
<dbReference type="AlphaFoldDB" id="A0A1S0UDX1"/>
<dbReference type="KEGG" id="loa:LOAG_18845"/>
<organism evidence="1">
    <name type="scientific">Loa loa</name>
    <name type="common">Eye worm</name>
    <name type="synonym">Filaria loa</name>
    <dbReference type="NCBI Taxonomy" id="7209"/>
    <lineage>
        <taxon>Eukaryota</taxon>
        <taxon>Metazoa</taxon>
        <taxon>Ecdysozoa</taxon>
        <taxon>Nematoda</taxon>
        <taxon>Chromadorea</taxon>
        <taxon>Rhabditida</taxon>
        <taxon>Spirurina</taxon>
        <taxon>Spiruromorpha</taxon>
        <taxon>Filarioidea</taxon>
        <taxon>Onchocercidae</taxon>
        <taxon>Loa</taxon>
    </lineage>
</organism>
<dbReference type="EMBL" id="JH712643">
    <property type="protein sequence ID" value="EJD73753.1"/>
    <property type="molecule type" value="Genomic_DNA"/>
</dbReference>
<accession>A0A1S0UDX1</accession>
<dbReference type="CTD" id="31252050"/>
<gene>
    <name evidence="1" type="ORF">LOAG_18845</name>
</gene>
<evidence type="ECO:0000313" key="1">
    <source>
        <dbReference type="EMBL" id="EJD73753.1"/>
    </source>
</evidence>
<sequence length="84" mass="9655">MSFEDLYDYCFRNIGLIHLIPSSSAKGNNEDQNELTTLDTVFTSSRYVIFYLINSTSTRSLEPVLSLKKLVQQRNSIFANCPRE</sequence>
<proteinExistence type="predicted"/>
<dbReference type="RefSeq" id="XP_020304703.1">
    <property type="nucleotide sequence ID" value="XM_020451507.1"/>
</dbReference>
<name>A0A1S0UDX1_LOALO</name>
<dbReference type="InParanoid" id="A0A1S0UDX1"/>